<name>A0A2K8L366_MARES</name>
<dbReference type="Pfam" id="PF01464">
    <property type="entry name" value="SLT"/>
    <property type="match status" value="1"/>
</dbReference>
<dbReference type="KEGG" id="maes:Ga0123461_0984"/>
<evidence type="ECO:0000256" key="3">
    <source>
        <dbReference type="SAM" id="SignalP"/>
    </source>
</evidence>
<evidence type="ECO:0000259" key="5">
    <source>
        <dbReference type="Pfam" id="PF01476"/>
    </source>
</evidence>
<evidence type="ECO:0000256" key="2">
    <source>
        <dbReference type="SAM" id="MobiDB-lite"/>
    </source>
</evidence>
<evidence type="ECO:0000256" key="1">
    <source>
        <dbReference type="ARBA" id="ARBA00007734"/>
    </source>
</evidence>
<feature type="chain" id="PRO_5014933752" evidence="3">
    <location>
        <begin position="27"/>
        <end position="391"/>
    </location>
</feature>
<feature type="domain" description="Transglycosylase SLT" evidence="4">
    <location>
        <begin position="110"/>
        <end position="207"/>
    </location>
</feature>
<dbReference type="InterPro" id="IPR023346">
    <property type="entry name" value="Lysozyme-like_dom_sf"/>
</dbReference>
<feature type="region of interest" description="Disordered" evidence="2">
    <location>
        <begin position="38"/>
        <end position="57"/>
    </location>
</feature>
<comment type="similarity">
    <text evidence="1">Belongs to the transglycosylase Slt family.</text>
</comment>
<reference evidence="6 7" key="1">
    <citation type="submission" date="2016-12" db="EMBL/GenBank/DDBJ databases">
        <title>Isolation and genomic insights into novel planktonic Zetaproteobacteria from stratified waters of the Chesapeake Bay.</title>
        <authorList>
            <person name="McAllister S.M."/>
            <person name="Kato S."/>
            <person name="Chan C.S."/>
            <person name="Chiu B.K."/>
            <person name="Field E.K."/>
        </authorList>
    </citation>
    <scope>NUCLEOTIDE SEQUENCE [LARGE SCALE GENOMIC DNA]</scope>
    <source>
        <strain evidence="6 7">CP-5</strain>
    </source>
</reference>
<dbReference type="CDD" id="cd16894">
    <property type="entry name" value="MltD-like"/>
    <property type="match status" value="1"/>
</dbReference>
<feature type="signal peptide" evidence="3">
    <location>
        <begin position="1"/>
        <end position="26"/>
    </location>
</feature>
<dbReference type="Pfam" id="PF01476">
    <property type="entry name" value="LysM"/>
    <property type="match status" value="1"/>
</dbReference>
<keyword evidence="3" id="KW-0732">Signal</keyword>
<dbReference type="PANTHER" id="PTHR37423">
    <property type="entry name" value="SOLUBLE LYTIC MUREIN TRANSGLYCOSYLASE-RELATED"/>
    <property type="match status" value="1"/>
</dbReference>
<dbReference type="CDD" id="cd00118">
    <property type="entry name" value="LysM"/>
    <property type="match status" value="1"/>
</dbReference>
<dbReference type="SUPFAM" id="SSF53955">
    <property type="entry name" value="Lysozyme-like"/>
    <property type="match status" value="1"/>
</dbReference>
<organism evidence="6 7">
    <name type="scientific">Mariprofundus aestuarium</name>
    <dbReference type="NCBI Taxonomy" id="1921086"/>
    <lineage>
        <taxon>Bacteria</taxon>
        <taxon>Pseudomonadati</taxon>
        <taxon>Pseudomonadota</taxon>
        <taxon>Candidatius Mariprofundia</taxon>
        <taxon>Mariprofundales</taxon>
        <taxon>Mariprofundaceae</taxon>
        <taxon>Mariprofundus</taxon>
    </lineage>
</organism>
<sequence>MHTQPLNRTLSRTLLFLLSLTLISCAQSQNSEWSSFWESGKQSEPVQQESPDKHAHTVQSTPFLAGLSESDIGKIKQEAWREYGRHWRGVSTRSRYVRQPMLETLDKVGAPRELQMVPVVESSYNPYVISSVGATGLWQLMPDTANDMRVKSDKYFDGRRDIRSSTKGAARYLTKQYRRFGNWPMALAAYHLGPNAVQRRLNHRPWQPEDGLKKMPLPPITKTYIRHIIGLIALHEEGTISFPEPYRTKTIKLQTPVDLALLHQTSELPENQIFHFNPKLKLKQYYDGKPQTLYLRISQSRLKKVRQNIPPEPSEYLTVVAKGESLQSISQRYKTSTYALRADNPDIGMRPEAGTRIRIPVKVLKRINADRNPLARGEREREVEVALNKIY</sequence>
<dbReference type="InterPro" id="IPR008258">
    <property type="entry name" value="Transglycosylase_SLT_dom_1"/>
</dbReference>
<dbReference type="GO" id="GO:0008933">
    <property type="term" value="F:peptidoglycan lytic transglycosylase activity"/>
    <property type="evidence" value="ECO:0007669"/>
    <property type="project" value="InterPro"/>
</dbReference>
<accession>A0A2K8L366</accession>
<dbReference type="InterPro" id="IPR000189">
    <property type="entry name" value="Transglyc_AS"/>
</dbReference>
<dbReference type="Gene3D" id="3.10.350.10">
    <property type="entry name" value="LysM domain"/>
    <property type="match status" value="1"/>
</dbReference>
<dbReference type="OrthoDB" id="9815002at2"/>
<dbReference type="InterPro" id="IPR018392">
    <property type="entry name" value="LysM"/>
</dbReference>
<dbReference type="Proteomes" id="UP000231701">
    <property type="component" value="Chromosome"/>
</dbReference>
<dbReference type="PROSITE" id="PS00922">
    <property type="entry name" value="TRANSGLYCOSYLASE"/>
    <property type="match status" value="1"/>
</dbReference>
<feature type="compositionally biased region" description="Polar residues" evidence="2">
    <location>
        <begin position="38"/>
        <end position="49"/>
    </location>
</feature>
<dbReference type="AlphaFoldDB" id="A0A2K8L366"/>
<feature type="domain" description="LysM" evidence="5">
    <location>
        <begin position="319"/>
        <end position="360"/>
    </location>
</feature>
<dbReference type="GO" id="GO:0000270">
    <property type="term" value="P:peptidoglycan metabolic process"/>
    <property type="evidence" value="ECO:0007669"/>
    <property type="project" value="InterPro"/>
</dbReference>
<dbReference type="PANTHER" id="PTHR37423:SF2">
    <property type="entry name" value="MEMBRANE-BOUND LYTIC MUREIN TRANSGLYCOSYLASE C"/>
    <property type="match status" value="1"/>
</dbReference>
<dbReference type="RefSeq" id="WP_100277302.1">
    <property type="nucleotide sequence ID" value="NZ_CP018799.1"/>
</dbReference>
<dbReference type="GO" id="GO:0016020">
    <property type="term" value="C:membrane"/>
    <property type="evidence" value="ECO:0007669"/>
    <property type="project" value="InterPro"/>
</dbReference>
<evidence type="ECO:0000313" key="6">
    <source>
        <dbReference type="EMBL" id="ATX79404.1"/>
    </source>
</evidence>
<gene>
    <name evidence="6" type="ORF">Ga0123461_0984</name>
</gene>
<dbReference type="EMBL" id="CP018799">
    <property type="protein sequence ID" value="ATX79404.1"/>
    <property type="molecule type" value="Genomic_DNA"/>
</dbReference>
<protein>
    <submittedName>
        <fullName evidence="6">LysM domain-containing protein</fullName>
    </submittedName>
</protein>
<dbReference type="Gene3D" id="1.10.530.10">
    <property type="match status" value="1"/>
</dbReference>
<evidence type="ECO:0000313" key="7">
    <source>
        <dbReference type="Proteomes" id="UP000231701"/>
    </source>
</evidence>
<proteinExistence type="inferred from homology"/>
<dbReference type="InterPro" id="IPR036779">
    <property type="entry name" value="LysM_dom_sf"/>
</dbReference>
<keyword evidence="7" id="KW-1185">Reference proteome</keyword>
<evidence type="ECO:0000259" key="4">
    <source>
        <dbReference type="Pfam" id="PF01464"/>
    </source>
</evidence>